<protein>
    <submittedName>
        <fullName evidence="4">Glycosyl hydrolase</fullName>
    </submittedName>
</protein>
<evidence type="ECO:0000313" key="5">
    <source>
        <dbReference type="Proteomes" id="UP001464378"/>
    </source>
</evidence>
<dbReference type="GO" id="GO:0016787">
    <property type="term" value="F:hydrolase activity"/>
    <property type="evidence" value="ECO:0007669"/>
    <property type="project" value="UniProtKB-KW"/>
</dbReference>
<dbReference type="InterPro" id="IPR053161">
    <property type="entry name" value="Ulvan_degrading_GH"/>
</dbReference>
<dbReference type="InterPro" id="IPR008979">
    <property type="entry name" value="Galactose-bd-like_sf"/>
</dbReference>
<proteinExistence type="predicted"/>
<dbReference type="Pfam" id="PF17132">
    <property type="entry name" value="Glyco_hydro_106"/>
    <property type="match status" value="1"/>
</dbReference>
<feature type="domain" description="SLH" evidence="3">
    <location>
        <begin position="1068"/>
        <end position="1131"/>
    </location>
</feature>
<evidence type="ECO:0000259" key="3">
    <source>
        <dbReference type="PROSITE" id="PS51272"/>
    </source>
</evidence>
<dbReference type="Proteomes" id="UP001464378">
    <property type="component" value="Unassembled WGS sequence"/>
</dbReference>
<dbReference type="PANTHER" id="PTHR36848">
    <property type="entry name" value="DNA-BINDING PROTEIN (PUTATIVE SECRETED PROTEIN)-RELATED"/>
    <property type="match status" value="1"/>
</dbReference>
<evidence type="ECO:0000256" key="2">
    <source>
        <dbReference type="SAM" id="SignalP"/>
    </source>
</evidence>
<dbReference type="SUPFAM" id="SSF49785">
    <property type="entry name" value="Galactose-binding domain-like"/>
    <property type="match status" value="1"/>
</dbReference>
<name>A0ABV1EC33_9FIRM</name>
<dbReference type="Gene3D" id="2.60.120.260">
    <property type="entry name" value="Galactose-binding domain-like"/>
    <property type="match status" value="1"/>
</dbReference>
<feature type="signal peptide" evidence="2">
    <location>
        <begin position="1"/>
        <end position="24"/>
    </location>
</feature>
<evidence type="ECO:0000313" key="4">
    <source>
        <dbReference type="EMBL" id="MEQ2444846.1"/>
    </source>
</evidence>
<dbReference type="Pfam" id="PF00395">
    <property type="entry name" value="SLH"/>
    <property type="match status" value="1"/>
</dbReference>
<dbReference type="PROSITE" id="PS51272">
    <property type="entry name" value="SLH"/>
    <property type="match status" value="1"/>
</dbReference>
<organism evidence="4 5">
    <name type="scientific">Pseudoflavonifractor intestinihominis</name>
    <dbReference type="NCBI Taxonomy" id="3133171"/>
    <lineage>
        <taxon>Bacteria</taxon>
        <taxon>Bacillati</taxon>
        <taxon>Bacillota</taxon>
        <taxon>Clostridia</taxon>
        <taxon>Eubacteriales</taxon>
        <taxon>Oscillospiraceae</taxon>
        <taxon>Pseudoflavonifractor</taxon>
    </lineage>
</organism>
<dbReference type="InterPro" id="IPR001119">
    <property type="entry name" value="SLH_dom"/>
</dbReference>
<evidence type="ECO:0000256" key="1">
    <source>
        <dbReference type="ARBA" id="ARBA00022737"/>
    </source>
</evidence>
<keyword evidence="5" id="KW-1185">Reference proteome</keyword>
<feature type="chain" id="PRO_5046553610" evidence="2">
    <location>
        <begin position="25"/>
        <end position="1200"/>
    </location>
</feature>
<keyword evidence="2" id="KW-0732">Signal</keyword>
<sequence length="1200" mass="132266">MKKALSTLLALCMLLSLLPSAAFAAEDSGLTQTEAEAAVAALNAKAGSDFYYELVDNYADSDIGYRTEVRWWMAEGGHTDQTLEEEVQAMYDAGFRGVELCQLNESSLDATVYGYGSEQWNHDFHVVLNKALDLGMTVGITSGTNWNTTNVPGLDPNDQAAMQGVFATSELVESGASISGPAPREVLVAGTFGAPDTMQPVNDVNTFIGAYAFKVIGPDTQMALGEEVEMTRLDSASCIDLTGKVTVDADGKECLDWTAPDDGDYYVFFYWQQGTAQQSSPSVEPAYCVNYFDIRGFEAFKEYFSANVLNDPELNEKIKNGDVQLFMDSLEISRGNCVTYWTEDFADEFMARKGYDIRPYLFMNIGLPAESELARWSPLPAEFGTFCVETDDLGTKIFNDLRDVQTELYMENLLEPMEEWLNEYNISLRAQISYGRYFEISEPTMAVDYPEAENLNQRNQVDIYRLWTGAAKLENKILSSETGALGGMGYSYDQQRHLQEAYSLYAAGFSRINWHVWTSSWSPESITQTWPGFQSLPFGPAFNPNFNVLGTREPEYATYWEFNQHLGRIQQLLREGVSRTDVGMLYLKYDQHVAAQCLEEDDMWMERHDYMLFPSTELQENGYTYDYFSPAFLEDDAVSYNAETGTLEQAGYKALVLWQNWLTVEGAQDVLDLAKQGMKIVVVDGAAVETPYNDGRDDELAQIMTQLKSLKNVATAATADDVMEALESLGVEPYAGFAEENLQLLTQVRQDGDDMYMYVYNYCDGSLHDGDDPDHGTNAKVDVAVDGTFLPYQIDAWTGEVTQLSQYRHEDGKTIITVDLDYGNVALYAFEAVDSEDVHVVSADQADALFTDTDGSIILRATESGTYTATLNDGTAYTNTLAVAAPYDITGWDLTVEAWSASDEKLTRTDTYTDSKGNTSVEYTYDTVKTDTTVHLDKLTTWDKIPEIGQGASGTGHYTAQFNWDGQADGAYLDFGSMVNSMKVYINGKQTTDLNMNQPVLDITEYLVPGVNTIEMDYYSNLANELLETGVLTEGTTSWAGYDIEYRSYGPTQAVIIPYAQVDISEEVSLYFTDVGKDSPYVDAVAALTQDGVIKGVGQTQFRPDAAITVAELATFLGRMAGVTVDNSAAAAGLAADGWSAGYVAWAREQGFVDSQAQYAALTAEQVNAALSAFCASRGVAAVTAKSASRGDVVVALGTL</sequence>
<dbReference type="EMBL" id="JBBMFK010000035">
    <property type="protein sequence ID" value="MEQ2444846.1"/>
    <property type="molecule type" value="Genomic_DNA"/>
</dbReference>
<accession>A0ABV1EC33</accession>
<gene>
    <name evidence="4" type="ORF">WMO64_15435</name>
</gene>
<dbReference type="PANTHER" id="PTHR36848:SF2">
    <property type="entry name" value="SECRETED PROTEIN"/>
    <property type="match status" value="1"/>
</dbReference>
<keyword evidence="1" id="KW-0677">Repeat</keyword>
<dbReference type="RefSeq" id="WP_349232550.1">
    <property type="nucleotide sequence ID" value="NZ_JBBMFK010000035.1"/>
</dbReference>
<reference evidence="4 5" key="1">
    <citation type="submission" date="2024-03" db="EMBL/GenBank/DDBJ databases">
        <title>Human intestinal bacterial collection.</title>
        <authorList>
            <person name="Pauvert C."/>
            <person name="Hitch T.C.A."/>
            <person name="Clavel T."/>
        </authorList>
    </citation>
    <scope>NUCLEOTIDE SEQUENCE [LARGE SCALE GENOMIC DNA]</scope>
    <source>
        <strain evidence="4 5">CLA-AP-H29</strain>
    </source>
</reference>
<keyword evidence="4" id="KW-0378">Hydrolase</keyword>
<comment type="caution">
    <text evidence="4">The sequence shown here is derived from an EMBL/GenBank/DDBJ whole genome shotgun (WGS) entry which is preliminary data.</text>
</comment>